<keyword evidence="3" id="KW-1185">Reference proteome</keyword>
<organism evidence="2 3">
    <name type="scientific">Nocardia vinacea</name>
    <dbReference type="NCBI Taxonomy" id="96468"/>
    <lineage>
        <taxon>Bacteria</taxon>
        <taxon>Bacillati</taxon>
        <taxon>Actinomycetota</taxon>
        <taxon>Actinomycetes</taxon>
        <taxon>Mycobacteriales</taxon>
        <taxon>Nocardiaceae</taxon>
        <taxon>Nocardia</taxon>
    </lineage>
</organism>
<protein>
    <submittedName>
        <fullName evidence="2">WhiB family transcriptional regulator</fullName>
    </submittedName>
</protein>
<dbReference type="RefSeq" id="WP_329405473.1">
    <property type="nucleotide sequence ID" value="NZ_CP109441.1"/>
</dbReference>
<evidence type="ECO:0000313" key="2">
    <source>
        <dbReference type="EMBL" id="WUV42855.1"/>
    </source>
</evidence>
<gene>
    <name evidence="2" type="ORF">OG563_26795</name>
</gene>
<dbReference type="InterPro" id="IPR034768">
    <property type="entry name" value="4FE4S_WBL"/>
</dbReference>
<reference evidence="2" key="1">
    <citation type="submission" date="2022-10" db="EMBL/GenBank/DDBJ databases">
        <title>The complete genomes of actinobacterial strains from the NBC collection.</title>
        <authorList>
            <person name="Joergensen T.S."/>
            <person name="Alvarez Arevalo M."/>
            <person name="Sterndorff E.B."/>
            <person name="Faurdal D."/>
            <person name="Vuksanovic O."/>
            <person name="Mourched A.-S."/>
            <person name="Charusanti P."/>
            <person name="Shaw S."/>
            <person name="Blin K."/>
            <person name="Weber T."/>
        </authorList>
    </citation>
    <scope>NUCLEOTIDE SEQUENCE</scope>
    <source>
        <strain evidence="2">NBC_01482</strain>
    </source>
</reference>
<dbReference type="PROSITE" id="PS51674">
    <property type="entry name" value="4FE4S_WBL"/>
    <property type="match status" value="1"/>
</dbReference>
<evidence type="ECO:0000259" key="1">
    <source>
        <dbReference type="PROSITE" id="PS51674"/>
    </source>
</evidence>
<dbReference type="Proteomes" id="UP001432062">
    <property type="component" value="Chromosome"/>
</dbReference>
<dbReference type="Pfam" id="PF02467">
    <property type="entry name" value="Whib"/>
    <property type="match status" value="1"/>
</dbReference>
<name>A0ABZ1YI13_9NOCA</name>
<dbReference type="EMBL" id="CP109441">
    <property type="protein sequence ID" value="WUV42855.1"/>
    <property type="molecule type" value="Genomic_DNA"/>
</dbReference>
<sequence length="89" mass="9553">MIKSKCSTTTEPDLYIADNRGGSKVQAERLERACGGCTTVAKCAAYALKYRADSGGMVWAGIPVPQSVGTKFWVRAINQLEVLSEGVQL</sequence>
<accession>A0ABZ1YI13</accession>
<evidence type="ECO:0000313" key="3">
    <source>
        <dbReference type="Proteomes" id="UP001432062"/>
    </source>
</evidence>
<proteinExistence type="predicted"/>
<feature type="domain" description="4Fe-4S Wbl-type" evidence="1">
    <location>
        <begin position="5"/>
        <end position="69"/>
    </location>
</feature>